<dbReference type="Pfam" id="PF01471">
    <property type="entry name" value="PG_binding_1"/>
    <property type="match status" value="1"/>
</dbReference>
<dbReference type="SMART" id="SM00235">
    <property type="entry name" value="ZnMc"/>
    <property type="match status" value="1"/>
</dbReference>
<feature type="binding site" evidence="19">
    <location>
        <position position="193"/>
    </location>
    <ligand>
        <name>Zn(2+)</name>
        <dbReference type="ChEBI" id="CHEBI:29105"/>
        <label>1</label>
    </ligand>
</feature>
<keyword evidence="10 18" id="KW-0862">Zinc</keyword>
<dbReference type="PIRSF" id="PIRSF001191">
    <property type="entry name" value="Peptidase_M10A_matrix"/>
    <property type="match status" value="1"/>
</dbReference>
<reference evidence="24" key="1">
    <citation type="submission" date="2025-08" db="UniProtKB">
        <authorList>
            <consortium name="Ensembl"/>
        </authorList>
    </citation>
    <scope>IDENTIFICATION</scope>
</reference>
<dbReference type="Pfam" id="PF00045">
    <property type="entry name" value="Hemopexin"/>
    <property type="match status" value="4"/>
</dbReference>
<dbReference type="PANTHER" id="PTHR10201">
    <property type="entry name" value="MATRIX METALLOPROTEINASE"/>
    <property type="match status" value="1"/>
</dbReference>
<dbReference type="FunFam" id="3.40.390.10:FF:000005">
    <property type="entry name" value="Matrix metallopeptidase 16"/>
    <property type="match status" value="1"/>
</dbReference>
<feature type="binding site" evidence="18">
    <location>
        <position position="256"/>
    </location>
    <ligand>
        <name>Zn(2+)</name>
        <dbReference type="ChEBI" id="CHEBI:29105"/>
        <label>2</label>
        <note>catalytic</note>
    </ligand>
</feature>
<keyword evidence="15" id="KW-0865">Zymogen</keyword>
<dbReference type="InterPro" id="IPR018486">
    <property type="entry name" value="Hemopexin_CS"/>
</dbReference>
<dbReference type="PROSITE" id="PS51642">
    <property type="entry name" value="HEMOPEXIN_2"/>
    <property type="match status" value="4"/>
</dbReference>
<feature type="binding site" description="in inhibited form" evidence="19">
    <location>
        <position position="100"/>
    </location>
    <ligand>
        <name>Zn(2+)</name>
        <dbReference type="ChEBI" id="CHEBI:29105"/>
        <label>2</label>
        <note>catalytic</note>
    </ligand>
</feature>
<keyword evidence="16" id="KW-1015">Disulfide bond</keyword>
<dbReference type="SMART" id="SM00120">
    <property type="entry name" value="HX"/>
    <property type="match status" value="4"/>
</dbReference>
<feature type="binding site" evidence="18">
    <location>
        <position position="250"/>
    </location>
    <ligand>
        <name>Zn(2+)</name>
        <dbReference type="ChEBI" id="CHEBI:29105"/>
        <label>2</label>
        <note>catalytic</note>
    </ligand>
</feature>
<comment type="similarity">
    <text evidence="2">Belongs to the peptidase M10A family.</text>
</comment>
<keyword evidence="25" id="KW-1185">Reference proteome</keyword>
<feature type="binding site" evidence="18">
    <location>
        <position position="246"/>
    </location>
    <ligand>
        <name>Zn(2+)</name>
        <dbReference type="ChEBI" id="CHEBI:29105"/>
        <label>2</label>
        <note>catalytic</note>
    </ligand>
</feature>
<dbReference type="InterPro" id="IPR018487">
    <property type="entry name" value="Hemopexin-like_repeat"/>
</dbReference>
<dbReference type="InterPro" id="IPR006026">
    <property type="entry name" value="Peptidase_Metallo"/>
</dbReference>
<evidence type="ECO:0000256" key="6">
    <source>
        <dbReference type="ARBA" id="ARBA00022723"/>
    </source>
</evidence>
<evidence type="ECO:0000256" key="7">
    <source>
        <dbReference type="ARBA" id="ARBA00022729"/>
    </source>
</evidence>
<dbReference type="InterPro" id="IPR002477">
    <property type="entry name" value="Peptidoglycan-bd-like"/>
</dbReference>
<evidence type="ECO:0000256" key="12">
    <source>
        <dbReference type="ARBA" id="ARBA00022989"/>
    </source>
</evidence>
<dbReference type="InterPro" id="IPR001818">
    <property type="entry name" value="Pept_M10_metallopeptidase"/>
</dbReference>
<dbReference type="SUPFAM" id="SSF47090">
    <property type="entry name" value="PGBD-like"/>
    <property type="match status" value="1"/>
</dbReference>
<dbReference type="GO" id="GO:0008270">
    <property type="term" value="F:zinc ion binding"/>
    <property type="evidence" value="ECO:0007669"/>
    <property type="project" value="InterPro"/>
</dbReference>
<dbReference type="PANTHER" id="PTHR10201:SF26">
    <property type="entry name" value="MATRIX METALLOPROTEINASE-16"/>
    <property type="match status" value="1"/>
</dbReference>
<feature type="domain" description="Peptidase metallopeptidase" evidence="23">
    <location>
        <begin position="123"/>
        <end position="292"/>
    </location>
</feature>
<feature type="binding site" evidence="19">
    <location>
        <position position="223"/>
    </location>
    <ligand>
        <name>Ca(2+)</name>
        <dbReference type="ChEBI" id="CHEBI:29108"/>
        <label>3</label>
    </ligand>
</feature>
<evidence type="ECO:0000256" key="21">
    <source>
        <dbReference type="SAM" id="MobiDB-lite"/>
    </source>
</evidence>
<evidence type="ECO:0000256" key="4">
    <source>
        <dbReference type="ARBA" id="ARBA00022685"/>
    </source>
</evidence>
<feature type="region of interest" description="Disordered" evidence="21">
    <location>
        <begin position="531"/>
        <end position="555"/>
    </location>
</feature>
<evidence type="ECO:0000256" key="9">
    <source>
        <dbReference type="ARBA" id="ARBA00022801"/>
    </source>
</evidence>
<keyword evidence="13" id="KW-0482">Metalloprotease</keyword>
<evidence type="ECO:0000256" key="22">
    <source>
        <dbReference type="SAM" id="Phobius"/>
    </source>
</evidence>
<feature type="binding site" evidence="19">
    <location>
        <position position="391"/>
    </location>
    <ligand>
        <name>Ca(2+)</name>
        <dbReference type="ChEBI" id="CHEBI:29108"/>
        <label>5</label>
    </ligand>
</feature>
<dbReference type="GO" id="GO:0031012">
    <property type="term" value="C:extracellular matrix"/>
    <property type="evidence" value="ECO:0007669"/>
    <property type="project" value="InterPro"/>
</dbReference>
<keyword evidence="8" id="KW-0677">Repeat</keyword>
<feature type="repeat" description="Hemopexin" evidence="20">
    <location>
        <begin position="385"/>
        <end position="430"/>
    </location>
</feature>
<evidence type="ECO:0000256" key="17">
    <source>
        <dbReference type="PIRSR" id="PIRSR001191-1"/>
    </source>
</evidence>
<dbReference type="GO" id="GO:0030198">
    <property type="term" value="P:extracellular matrix organization"/>
    <property type="evidence" value="ECO:0007669"/>
    <property type="project" value="TreeGrafter"/>
</dbReference>
<comment type="cofactor">
    <cofactor evidence="19">
        <name>Ca(2+)</name>
        <dbReference type="ChEBI" id="CHEBI:29108"/>
    </cofactor>
    <text evidence="19">Can bind about 5 Ca(2+) ions per subunit.</text>
</comment>
<dbReference type="GeneTree" id="ENSGT00940000156939"/>
<dbReference type="FunFam" id="2.110.10.10:FF:000001">
    <property type="entry name" value="Matrix metallopeptidase 24"/>
    <property type="match status" value="1"/>
</dbReference>
<dbReference type="Proteomes" id="UP000694388">
    <property type="component" value="Unplaced"/>
</dbReference>
<feature type="binding site" evidence="19">
    <location>
        <position position="201"/>
    </location>
    <ligand>
        <name>Ca(2+)</name>
        <dbReference type="ChEBI" id="CHEBI:29108"/>
        <label>3</label>
    </ligand>
</feature>
<dbReference type="InterPro" id="IPR021158">
    <property type="entry name" value="Pept_M10A_Zn_BS"/>
</dbReference>
<evidence type="ECO:0000256" key="8">
    <source>
        <dbReference type="ARBA" id="ARBA00022737"/>
    </source>
</evidence>
<dbReference type="GO" id="GO:0005886">
    <property type="term" value="C:plasma membrane"/>
    <property type="evidence" value="ECO:0007669"/>
    <property type="project" value="TreeGrafter"/>
</dbReference>
<evidence type="ECO:0000256" key="1">
    <source>
        <dbReference type="ARBA" id="ARBA00004479"/>
    </source>
</evidence>
<organism evidence="24 25">
    <name type="scientific">Eptatretus burgeri</name>
    <name type="common">Inshore hagfish</name>
    <dbReference type="NCBI Taxonomy" id="7764"/>
    <lineage>
        <taxon>Eukaryota</taxon>
        <taxon>Metazoa</taxon>
        <taxon>Chordata</taxon>
        <taxon>Craniata</taxon>
        <taxon>Vertebrata</taxon>
        <taxon>Cyclostomata</taxon>
        <taxon>Myxini</taxon>
        <taxon>Myxiniformes</taxon>
        <taxon>Myxinidae</taxon>
        <taxon>Eptatretinae</taxon>
        <taxon>Eptatretus</taxon>
    </lineage>
</organism>
<dbReference type="PROSITE" id="PS00024">
    <property type="entry name" value="HEMOPEXIN"/>
    <property type="match status" value="1"/>
</dbReference>
<dbReference type="Pfam" id="PF00413">
    <property type="entry name" value="Peptidase_M10"/>
    <property type="match status" value="1"/>
</dbReference>
<feature type="binding site" evidence="19">
    <location>
        <position position="208"/>
    </location>
    <ligand>
        <name>Zn(2+)</name>
        <dbReference type="ChEBI" id="CHEBI:29105"/>
        <label>1</label>
    </ligand>
</feature>
<keyword evidence="5 22" id="KW-0812">Transmembrane</keyword>
<keyword evidence="3" id="KW-0645">Protease</keyword>
<dbReference type="CDD" id="cd04278">
    <property type="entry name" value="ZnMc_MMP"/>
    <property type="match status" value="1"/>
</dbReference>
<dbReference type="GO" id="GO:0001501">
    <property type="term" value="P:skeletal system development"/>
    <property type="evidence" value="ECO:0007669"/>
    <property type="project" value="TreeGrafter"/>
</dbReference>
<keyword evidence="11 19" id="KW-0106">Calcium</keyword>
<feature type="binding site" evidence="19">
    <location>
        <position position="389"/>
    </location>
    <ligand>
        <name>Ca(2+)</name>
        <dbReference type="ChEBI" id="CHEBI:29108"/>
        <label>4</label>
    </ligand>
</feature>
<evidence type="ECO:0000313" key="24">
    <source>
        <dbReference type="Ensembl" id="ENSEBUP00000016677.1"/>
    </source>
</evidence>
<feature type="binding site" evidence="19">
    <location>
        <position position="221"/>
    </location>
    <ligand>
        <name>Zn(2+)</name>
        <dbReference type="ChEBI" id="CHEBI:29105"/>
        <label>1</label>
    </ligand>
</feature>
<name>A0A8C4QM70_EPTBU</name>
<feature type="binding site" evidence="19">
    <location>
        <position position="438"/>
    </location>
    <ligand>
        <name>Ca(2+)</name>
        <dbReference type="ChEBI" id="CHEBI:29108"/>
        <label>5</label>
    </ligand>
</feature>
<feature type="binding site" evidence="19">
    <location>
        <position position="195"/>
    </location>
    <ligand>
        <name>Zn(2+)</name>
        <dbReference type="ChEBI" id="CHEBI:29105"/>
        <label>1</label>
    </ligand>
</feature>
<feature type="binding site" evidence="19">
    <location>
        <position position="226"/>
    </location>
    <ligand>
        <name>Ca(2+)</name>
        <dbReference type="ChEBI" id="CHEBI:29108"/>
        <label>1</label>
    </ligand>
</feature>
<feature type="repeat" description="Hemopexin" evidence="20">
    <location>
        <begin position="480"/>
        <end position="528"/>
    </location>
</feature>
<feature type="binding site" evidence="19">
    <location>
        <position position="226"/>
    </location>
    <ligand>
        <name>Ca(2+)</name>
        <dbReference type="ChEBI" id="CHEBI:29108"/>
        <label>3</label>
    </ligand>
</feature>
<feature type="binding site" evidence="19">
    <location>
        <position position="217"/>
    </location>
    <ligand>
        <name>Ca(2+)</name>
        <dbReference type="ChEBI" id="CHEBI:29108"/>
        <label>2</label>
    </ligand>
</feature>
<evidence type="ECO:0000313" key="25">
    <source>
        <dbReference type="Proteomes" id="UP000694388"/>
    </source>
</evidence>
<dbReference type="Pfam" id="PF11857">
    <property type="entry name" value="DUF3377"/>
    <property type="match status" value="1"/>
</dbReference>
<feature type="active site" evidence="17">
    <location>
        <position position="247"/>
    </location>
</feature>
<dbReference type="Gene3D" id="2.110.10.10">
    <property type="entry name" value="Hemopexin-like domain"/>
    <property type="match status" value="1"/>
</dbReference>
<keyword evidence="12 22" id="KW-1133">Transmembrane helix</keyword>
<evidence type="ECO:0000256" key="15">
    <source>
        <dbReference type="ARBA" id="ARBA00023145"/>
    </source>
</evidence>
<dbReference type="PRINTS" id="PR00138">
    <property type="entry name" value="MATRIXIN"/>
</dbReference>
<evidence type="ECO:0000256" key="13">
    <source>
        <dbReference type="ARBA" id="ARBA00023049"/>
    </source>
</evidence>
<feature type="binding site" evidence="19">
    <location>
        <position position="264"/>
    </location>
    <ligand>
        <name>Zn(2+)</name>
        <dbReference type="ChEBI" id="CHEBI:29105"/>
        <label>2</label>
        <note>catalytic</note>
    </ligand>
</feature>
<evidence type="ECO:0000256" key="3">
    <source>
        <dbReference type="ARBA" id="ARBA00022670"/>
    </source>
</evidence>
<evidence type="ECO:0000256" key="2">
    <source>
        <dbReference type="ARBA" id="ARBA00010370"/>
    </source>
</evidence>
<evidence type="ECO:0000256" key="10">
    <source>
        <dbReference type="ARBA" id="ARBA00022833"/>
    </source>
</evidence>
<dbReference type="Gene3D" id="3.40.390.10">
    <property type="entry name" value="Collagenase (Catalytic Domain)"/>
    <property type="match status" value="1"/>
</dbReference>
<accession>A0A8C4QM70</accession>
<feature type="repeat" description="Hemopexin" evidence="20">
    <location>
        <begin position="336"/>
        <end position="384"/>
    </location>
</feature>
<dbReference type="InterPro" id="IPR021805">
    <property type="entry name" value="Pept_M10A_metallopeptidase_C"/>
</dbReference>
<dbReference type="GO" id="GO:0030574">
    <property type="term" value="P:collagen catabolic process"/>
    <property type="evidence" value="ECO:0007669"/>
    <property type="project" value="TreeGrafter"/>
</dbReference>
<dbReference type="InterPro" id="IPR036375">
    <property type="entry name" value="Hemopexin-like_dom_sf"/>
</dbReference>
<comment type="cofactor">
    <cofactor evidence="19">
        <name>Zn(2+)</name>
        <dbReference type="ChEBI" id="CHEBI:29105"/>
    </cofactor>
    <text evidence="19">Binds 2 Zn(2+) ions per subunit.</text>
</comment>
<dbReference type="AlphaFoldDB" id="A0A8C4QM70"/>
<dbReference type="GO" id="GO:0005615">
    <property type="term" value="C:extracellular space"/>
    <property type="evidence" value="ECO:0007669"/>
    <property type="project" value="TreeGrafter"/>
</dbReference>
<feature type="binding site" evidence="19">
    <location>
        <position position="200"/>
    </location>
    <ligand>
        <name>Ca(2+)</name>
        <dbReference type="ChEBI" id="CHEBI:29108"/>
        <label>3</label>
    </ligand>
</feature>
<dbReference type="InterPro" id="IPR021190">
    <property type="entry name" value="Pept_M10A"/>
</dbReference>
<evidence type="ECO:0000256" key="5">
    <source>
        <dbReference type="ARBA" id="ARBA00022692"/>
    </source>
</evidence>
<dbReference type="InterPro" id="IPR024079">
    <property type="entry name" value="MetalloPept_cat_dom_sf"/>
</dbReference>
<dbReference type="GO" id="GO:0004222">
    <property type="term" value="F:metalloendopeptidase activity"/>
    <property type="evidence" value="ECO:0007669"/>
    <property type="project" value="InterPro"/>
</dbReference>
<evidence type="ECO:0000256" key="18">
    <source>
        <dbReference type="PIRSR" id="PIRSR001191-2"/>
    </source>
</evidence>
<keyword evidence="7" id="KW-0732">Signal</keyword>
<feature type="binding site" evidence="19">
    <location>
        <position position="219"/>
    </location>
    <ligand>
        <name>Ca(2+)</name>
        <dbReference type="ChEBI" id="CHEBI:29108"/>
        <label>2</label>
    </ligand>
</feature>
<dbReference type="PROSITE" id="PS00546">
    <property type="entry name" value="CYSTEINE_SWITCH"/>
    <property type="match status" value="1"/>
</dbReference>
<keyword evidence="6 18" id="KW-0479">Metal-binding</keyword>
<evidence type="ECO:0000256" key="19">
    <source>
        <dbReference type="PIRSR" id="PIRSR621190-2"/>
    </source>
</evidence>
<comment type="subcellular location">
    <subcellularLocation>
        <location evidence="1">Membrane</location>
        <topology evidence="1">Single-pass type I membrane protein</topology>
    </subcellularLocation>
</comment>
<reference evidence="24" key="2">
    <citation type="submission" date="2025-09" db="UniProtKB">
        <authorList>
            <consortium name="Ensembl"/>
        </authorList>
    </citation>
    <scope>IDENTIFICATION</scope>
</reference>
<keyword evidence="9" id="KW-0378">Hydrolase</keyword>
<protein>
    <submittedName>
        <fullName evidence="24">Matrix metallopeptidase 15</fullName>
    </submittedName>
</protein>
<feature type="binding site" evidence="19">
    <location>
        <position position="183"/>
    </location>
    <ligand>
        <name>Ca(2+)</name>
        <dbReference type="ChEBI" id="CHEBI:29108"/>
        <label>2</label>
    </ligand>
</feature>
<evidence type="ECO:0000256" key="20">
    <source>
        <dbReference type="PROSITE-ProRule" id="PRU01011"/>
    </source>
</evidence>
<dbReference type="InterPro" id="IPR033739">
    <property type="entry name" value="M10A_MMP"/>
</dbReference>
<dbReference type="CDD" id="cd00094">
    <property type="entry name" value="HX"/>
    <property type="match status" value="1"/>
</dbReference>
<proteinExistence type="inferred from homology"/>
<dbReference type="Ensembl" id="ENSEBUT00000017253.1">
    <property type="protein sequence ID" value="ENSEBUP00000016677.1"/>
    <property type="gene ID" value="ENSEBUG00000010455.1"/>
</dbReference>
<evidence type="ECO:0000256" key="16">
    <source>
        <dbReference type="ARBA" id="ARBA00023157"/>
    </source>
</evidence>
<keyword evidence="4" id="KW-0165">Cleavage on pair of basic residues</keyword>
<feature type="binding site" evidence="19">
    <location>
        <position position="344"/>
    </location>
    <ligand>
        <name>Ca(2+)</name>
        <dbReference type="ChEBI" id="CHEBI:29108"/>
        <label>4</label>
    </ligand>
</feature>
<evidence type="ECO:0000256" key="14">
    <source>
        <dbReference type="ARBA" id="ARBA00023136"/>
    </source>
</evidence>
<sequence length="607" mass="68430">MRAVRLAVRLAVPLLSISWLFLSSIFPASLVTLAVSPQLFSPETWLQRYGYLPPGNLQAQLLRPQRSIVAAVSSMQQFYGIPVTGKLDALTIQWMQKPRCGVPDQFGNELKMNVRRRKRYALTGQKWRFKPITYSIQNFTPKLGRADTRNAIRHAFAVWEEAAPLAFLEIPSSSSSTHHPNADILVFFASRFHGDGSPFDGEGGFLAHAYFPGPGIGGDMHFDADEPWTLKSARLEGNDLFLVAVHELGHSLGLEHSNDPTAIMAPFYQHMDTDDFLLPYDDRLGIQQIYGLPNSDPVPTRMLPTLAPPKVYIPTKAAVPGNREPLEPRSRPGKPPDICEGNFDTLAVLRGEMFVFKGAWFWRVRSNRVLDGYPMRIGYFWRGLPANIDAAYERPDGKFIFLKGNRFWVFNEATMEAGSPQTLSRLGASLPAGPIDAAIWWEPTGKTYFFQAQWYWRFNEQKKATDPGYPRSISVWDCVPSGPQGIFLSQDGGFTFFYKGSHYWKFNNHRLRVEPGYPRPILSELMGCKRDSPVTRSPDPRLTLSETARPSVVPPGSSETAAATAVILPLLLLLCMFVILALIFRHFRTKGTPRNLVYCKRSMQEWV</sequence>
<dbReference type="InterPro" id="IPR000585">
    <property type="entry name" value="Hemopexin-like_dom"/>
</dbReference>
<dbReference type="SUPFAM" id="SSF55486">
    <property type="entry name" value="Metalloproteases ('zincins'), catalytic domain"/>
    <property type="match status" value="1"/>
</dbReference>
<keyword evidence="14 22" id="KW-0472">Membrane</keyword>
<evidence type="ECO:0000259" key="23">
    <source>
        <dbReference type="SMART" id="SM00235"/>
    </source>
</evidence>
<feature type="transmembrane region" description="Helical" evidence="22">
    <location>
        <begin position="561"/>
        <end position="584"/>
    </location>
</feature>
<dbReference type="SUPFAM" id="SSF50923">
    <property type="entry name" value="Hemopexin-like domain"/>
    <property type="match status" value="1"/>
</dbReference>
<dbReference type="InterPro" id="IPR036365">
    <property type="entry name" value="PGBD-like_sf"/>
</dbReference>
<feature type="repeat" description="Hemopexin" evidence="20">
    <location>
        <begin position="432"/>
        <end position="479"/>
    </location>
</feature>
<evidence type="ECO:0000256" key="11">
    <source>
        <dbReference type="ARBA" id="ARBA00022837"/>
    </source>
</evidence>
<dbReference type="GO" id="GO:0006508">
    <property type="term" value="P:proteolysis"/>
    <property type="evidence" value="ECO:0007669"/>
    <property type="project" value="UniProtKB-KW"/>
</dbReference>